<evidence type="ECO:0000256" key="3">
    <source>
        <dbReference type="ARBA" id="ARBA00023125"/>
    </source>
</evidence>
<evidence type="ECO:0000313" key="6">
    <source>
        <dbReference type="EMBL" id="MCB5364258.1"/>
    </source>
</evidence>
<dbReference type="Gene3D" id="1.10.10.10">
    <property type="entry name" value="Winged helix-like DNA-binding domain superfamily/Winged helix DNA-binding domain"/>
    <property type="match status" value="1"/>
</dbReference>
<dbReference type="PRINTS" id="PR00039">
    <property type="entry name" value="HTHLYSR"/>
</dbReference>
<dbReference type="PANTHER" id="PTHR30419">
    <property type="entry name" value="HTH-TYPE TRANSCRIPTIONAL REGULATOR YBHD"/>
    <property type="match status" value="1"/>
</dbReference>
<evidence type="ECO:0000256" key="4">
    <source>
        <dbReference type="ARBA" id="ARBA00023163"/>
    </source>
</evidence>
<name>A0ABS8CE31_9BURK</name>
<keyword evidence="7" id="KW-1185">Reference proteome</keyword>
<evidence type="ECO:0000256" key="2">
    <source>
        <dbReference type="ARBA" id="ARBA00023015"/>
    </source>
</evidence>
<dbReference type="Pfam" id="PF00126">
    <property type="entry name" value="HTH_1"/>
    <property type="match status" value="1"/>
</dbReference>
<dbReference type="SUPFAM" id="SSF46785">
    <property type="entry name" value="Winged helix' DNA-binding domain"/>
    <property type="match status" value="1"/>
</dbReference>
<dbReference type="PROSITE" id="PS50931">
    <property type="entry name" value="HTH_LYSR"/>
    <property type="match status" value="1"/>
</dbReference>
<dbReference type="Proteomes" id="UP000776983">
    <property type="component" value="Unassembled WGS sequence"/>
</dbReference>
<dbReference type="PANTHER" id="PTHR30419:SF8">
    <property type="entry name" value="NITROGEN ASSIMILATION TRANSCRIPTIONAL ACTIVATOR-RELATED"/>
    <property type="match status" value="1"/>
</dbReference>
<feature type="domain" description="HTH lysR-type" evidence="5">
    <location>
        <begin position="17"/>
        <end position="74"/>
    </location>
</feature>
<dbReference type="RefSeq" id="WP_226954677.1">
    <property type="nucleotide sequence ID" value="NZ_JACDXW010000005.1"/>
</dbReference>
<keyword evidence="2" id="KW-0805">Transcription regulation</keyword>
<sequence>MPSRRDTDPTPIALHHLKLRPLLIFDKVLSSPSIASAARELNMSQSAVTKAIQELEKSLGVPLFERSNKGVVPTCYAAVISERLRSVKSSLRHLTDELNAFRSGGSGHVIVGTLISASAELLPKAILKLKRDHPGILVTVYEGANEHLFHGLANGELDIVVGRLPEAHLPLMRQYPLNHTILYEDAICAVAGAHHPLTKRRKLQLADLTDYPWIFPLHDSPARALLERHLHEQGLTVPDNLTESLSLVTNIGMLQGSDTVMFIPLTAARHFSRLRLLTILKTPPLGAFGQVGYSVKSEHNLPPATQLFIRCLS</sequence>
<evidence type="ECO:0000259" key="5">
    <source>
        <dbReference type="PROSITE" id="PS50931"/>
    </source>
</evidence>
<keyword evidence="3" id="KW-0238">DNA-binding</keyword>
<dbReference type="InterPro" id="IPR005119">
    <property type="entry name" value="LysR_subst-bd"/>
</dbReference>
<proteinExistence type="inferred from homology"/>
<comment type="similarity">
    <text evidence="1">Belongs to the LysR transcriptional regulatory family.</text>
</comment>
<accession>A0ABS8CE31</accession>
<dbReference type="SUPFAM" id="SSF53850">
    <property type="entry name" value="Periplasmic binding protein-like II"/>
    <property type="match status" value="1"/>
</dbReference>
<comment type="caution">
    <text evidence="6">The sequence shown here is derived from an EMBL/GenBank/DDBJ whole genome shotgun (WGS) entry which is preliminary data.</text>
</comment>
<dbReference type="InterPro" id="IPR000847">
    <property type="entry name" value="LysR_HTH_N"/>
</dbReference>
<organism evidence="6 7">
    <name type="scientific">Mesopusillimonas faecipullorum</name>
    <dbReference type="NCBI Taxonomy" id="2755040"/>
    <lineage>
        <taxon>Bacteria</taxon>
        <taxon>Pseudomonadati</taxon>
        <taxon>Pseudomonadota</taxon>
        <taxon>Betaproteobacteria</taxon>
        <taxon>Burkholderiales</taxon>
        <taxon>Alcaligenaceae</taxon>
        <taxon>Mesopusillimonas</taxon>
    </lineage>
</organism>
<dbReference type="Gene3D" id="3.40.190.290">
    <property type="match status" value="1"/>
</dbReference>
<protein>
    <submittedName>
        <fullName evidence="6">LysR family transcriptional regulator</fullName>
    </submittedName>
</protein>
<reference evidence="6 7" key="1">
    <citation type="submission" date="2020-07" db="EMBL/GenBank/DDBJ databases">
        <title>Pusillimonas sp. nov., isolated from poultry manure in Taiwan.</title>
        <authorList>
            <person name="Lin S.-Y."/>
            <person name="Tang Y.-S."/>
            <person name="Young C.-C."/>
        </authorList>
    </citation>
    <scope>NUCLEOTIDE SEQUENCE [LARGE SCALE GENOMIC DNA]</scope>
    <source>
        <strain evidence="6 7">CC-YST705</strain>
    </source>
</reference>
<dbReference type="InterPro" id="IPR050950">
    <property type="entry name" value="HTH-type_LysR_regulators"/>
</dbReference>
<dbReference type="EMBL" id="JACDXW010000005">
    <property type="protein sequence ID" value="MCB5364258.1"/>
    <property type="molecule type" value="Genomic_DNA"/>
</dbReference>
<keyword evidence="4" id="KW-0804">Transcription</keyword>
<dbReference type="InterPro" id="IPR036390">
    <property type="entry name" value="WH_DNA-bd_sf"/>
</dbReference>
<evidence type="ECO:0000313" key="7">
    <source>
        <dbReference type="Proteomes" id="UP000776983"/>
    </source>
</evidence>
<evidence type="ECO:0000256" key="1">
    <source>
        <dbReference type="ARBA" id="ARBA00009437"/>
    </source>
</evidence>
<dbReference type="Pfam" id="PF03466">
    <property type="entry name" value="LysR_substrate"/>
    <property type="match status" value="1"/>
</dbReference>
<dbReference type="InterPro" id="IPR036388">
    <property type="entry name" value="WH-like_DNA-bd_sf"/>
</dbReference>
<gene>
    <name evidence="6" type="ORF">H0484_10915</name>
</gene>